<name>A0A2R4D8E8_SALET</name>
<protein>
    <submittedName>
        <fullName evidence="1">Uncharacterized protein</fullName>
    </submittedName>
</protein>
<dbReference type="AlphaFoldDB" id="A0A2R4D8E8"/>
<reference evidence="1" key="2">
    <citation type="submission" date="2018-07" db="EMBL/GenBank/DDBJ databases">
        <authorList>
            <consortium name="NCBI Pathogen Detection Project"/>
        </authorList>
    </citation>
    <scope>NUCLEOTIDE SEQUENCE</scope>
    <source>
        <strain evidence="1">BCW_2665</strain>
    </source>
</reference>
<accession>A0A2R4D8E8</accession>
<gene>
    <name evidence="1" type="ORF">G4174_001733</name>
</gene>
<organism evidence="1">
    <name type="scientific">Salmonella enterica subsp. enterica serovar Concord</name>
    <dbReference type="NCBI Taxonomy" id="483687"/>
    <lineage>
        <taxon>Bacteria</taxon>
        <taxon>Pseudomonadati</taxon>
        <taxon>Pseudomonadota</taxon>
        <taxon>Gammaproteobacteria</taxon>
        <taxon>Enterobacterales</taxon>
        <taxon>Enterobacteriaceae</taxon>
        <taxon>Salmonella</taxon>
    </lineage>
</organism>
<proteinExistence type="predicted"/>
<dbReference type="EMBL" id="DAATGM010000007">
    <property type="protein sequence ID" value="HAE8240972.1"/>
    <property type="molecule type" value="Genomic_DNA"/>
</dbReference>
<evidence type="ECO:0000313" key="1">
    <source>
        <dbReference type="EMBL" id="HAE8240972.1"/>
    </source>
</evidence>
<sequence>MLINIENATEENVLDSKFTTAIENILRAFAERKHLIIAQKKFFNCIMEEKGGIYSMTSKNFASEALAGLIEYHAILNQVSFYISVDFTIHDTSFRWIDLGEKYKFICGPLYFNDSSQLQKTKIVCENPLDSDFFKIIAAFYARNEHLSRCSINFNVLNGGGGSTKDVFERTIQNDEIAFCIVDNDKKHPQAPYGGTSSHFLGEKIKRSGLVEILDVHEVESLVPLDTIEEVLKNLNLMIKKKDTLDFLKKLCSIDESAKFYFDHKKGFNIKSALELDNTHGDFWRPILKKLNHEYDCECIESKKCKCCNSCLAYEGFGDGLLNNTLEYIQTGNLRQYNPNLSSQLHDKWYTLGKKFFSWSCGPYKKARVS</sequence>
<comment type="caution">
    <text evidence="1">The sequence shown here is derived from an EMBL/GenBank/DDBJ whole genome shotgun (WGS) entry which is preliminary data.</text>
</comment>
<dbReference type="RefSeq" id="WP_020839252.1">
    <property type="nucleotide sequence ID" value="NZ_CP028196.1"/>
</dbReference>
<reference evidence="1" key="1">
    <citation type="journal article" date="2018" name="Genome Biol.">
        <title>SKESA: strategic k-mer extension for scrupulous assemblies.</title>
        <authorList>
            <person name="Souvorov A."/>
            <person name="Agarwala R."/>
            <person name="Lipman D.J."/>
        </authorList>
    </citation>
    <scope>NUCLEOTIDE SEQUENCE</scope>
    <source>
        <strain evidence="1">BCW_2665</strain>
    </source>
</reference>